<organism evidence="1 2">
    <name type="scientific">Caerostris extrusa</name>
    <name type="common">Bark spider</name>
    <name type="synonym">Caerostris bankana</name>
    <dbReference type="NCBI Taxonomy" id="172846"/>
    <lineage>
        <taxon>Eukaryota</taxon>
        <taxon>Metazoa</taxon>
        <taxon>Ecdysozoa</taxon>
        <taxon>Arthropoda</taxon>
        <taxon>Chelicerata</taxon>
        <taxon>Arachnida</taxon>
        <taxon>Araneae</taxon>
        <taxon>Araneomorphae</taxon>
        <taxon>Entelegynae</taxon>
        <taxon>Araneoidea</taxon>
        <taxon>Araneidae</taxon>
        <taxon>Caerostris</taxon>
    </lineage>
</organism>
<sequence length="51" mass="5746">MQLRILVSSTCECTRTIKEEYSPAGSTRFKKPFSVAYHLQASPCFECLVST</sequence>
<keyword evidence="2" id="KW-1185">Reference proteome</keyword>
<name>A0AAV4SU81_CAEEX</name>
<protein>
    <submittedName>
        <fullName evidence="1">Uncharacterized protein</fullName>
    </submittedName>
</protein>
<evidence type="ECO:0000313" key="2">
    <source>
        <dbReference type="Proteomes" id="UP001054945"/>
    </source>
</evidence>
<comment type="caution">
    <text evidence="1">The sequence shown here is derived from an EMBL/GenBank/DDBJ whole genome shotgun (WGS) entry which is preliminary data.</text>
</comment>
<proteinExistence type="predicted"/>
<evidence type="ECO:0000313" key="1">
    <source>
        <dbReference type="EMBL" id="GIY36711.1"/>
    </source>
</evidence>
<dbReference type="EMBL" id="BPLR01010079">
    <property type="protein sequence ID" value="GIY36711.1"/>
    <property type="molecule type" value="Genomic_DNA"/>
</dbReference>
<accession>A0AAV4SU81</accession>
<feature type="non-terminal residue" evidence="1">
    <location>
        <position position="51"/>
    </location>
</feature>
<reference evidence="1 2" key="1">
    <citation type="submission" date="2021-06" db="EMBL/GenBank/DDBJ databases">
        <title>Caerostris extrusa draft genome.</title>
        <authorList>
            <person name="Kono N."/>
            <person name="Arakawa K."/>
        </authorList>
    </citation>
    <scope>NUCLEOTIDE SEQUENCE [LARGE SCALE GENOMIC DNA]</scope>
</reference>
<dbReference type="AlphaFoldDB" id="A0AAV4SU81"/>
<dbReference type="Proteomes" id="UP001054945">
    <property type="component" value="Unassembled WGS sequence"/>
</dbReference>
<gene>
    <name evidence="1" type="ORF">CEXT_330681</name>
</gene>